<accession>A0A0S4TKX5</accession>
<dbReference type="VEuPathDB" id="CryptoDB:GY17_00000909"/>
<dbReference type="VEuPathDB" id="CryptoDB:ChTU502y2012_377g0080"/>
<evidence type="ECO:0000256" key="7">
    <source>
        <dbReference type="ARBA" id="ARBA00023098"/>
    </source>
</evidence>
<dbReference type="Proteomes" id="UP001429100">
    <property type="component" value="Unassembled WGS sequence"/>
</dbReference>
<dbReference type="EMBL" id="LN877954">
    <property type="protein sequence ID" value="CUV08014.1"/>
    <property type="molecule type" value="Genomic_DNA"/>
</dbReference>
<reference evidence="12 13" key="3">
    <citation type="submission" date="2017-10" db="EMBL/GenBank/DDBJ databases">
        <title>Consistent, comparative and evidence-based genome annotation and re-annotation for the closely-related species, Cryptosporidium parvum, C. hominis and C. tyzzeri.</title>
        <authorList>
            <person name="Baptista R.P."/>
            <person name="Li Y."/>
            <person name="Sateriale A."/>
            <person name="Striepen B."/>
            <person name="Kissinger J.C."/>
        </authorList>
    </citation>
    <scope>NUCLEOTIDE SEQUENCE [LARGE SCALE GENOMIC DNA]</scope>
    <source>
        <strain evidence="12">30976</strain>
    </source>
</reference>
<dbReference type="EC" id="2.3.1.-" evidence="10"/>
<comment type="subcellular location">
    <subcellularLocation>
        <location evidence="1">Membrane</location>
        <topology evidence="1">Multi-pass membrane protein</topology>
    </subcellularLocation>
</comment>
<evidence type="ECO:0000256" key="8">
    <source>
        <dbReference type="ARBA" id="ARBA00023136"/>
    </source>
</evidence>
<feature type="transmembrane region" description="Helical" evidence="10">
    <location>
        <begin position="280"/>
        <end position="299"/>
    </location>
</feature>
<evidence type="ECO:0000256" key="1">
    <source>
        <dbReference type="ARBA" id="ARBA00004141"/>
    </source>
</evidence>
<evidence type="ECO:0000256" key="4">
    <source>
        <dbReference type="ARBA" id="ARBA00022692"/>
    </source>
</evidence>
<proteinExistence type="inferred from homology"/>
<dbReference type="VEuPathDB" id="CryptoDB:CHUDEA8_4630"/>
<evidence type="ECO:0000256" key="5">
    <source>
        <dbReference type="ARBA" id="ARBA00022832"/>
    </source>
</evidence>
<keyword evidence="5 10" id="KW-0276">Fatty acid metabolism</keyword>
<dbReference type="InterPro" id="IPR030457">
    <property type="entry name" value="ELO_CS"/>
</dbReference>
<dbReference type="Proteomes" id="UP000199752">
    <property type="component" value="Chromosome 8"/>
</dbReference>
<keyword evidence="8 10" id="KW-0472">Membrane</keyword>
<dbReference type="Pfam" id="PF01151">
    <property type="entry name" value="ELO"/>
    <property type="match status" value="1"/>
</dbReference>
<evidence type="ECO:0000256" key="3">
    <source>
        <dbReference type="ARBA" id="ARBA00022679"/>
    </source>
</evidence>
<name>A0A0S4TKX5_CRYHO</name>
<feature type="transmembrane region" description="Helical" evidence="10">
    <location>
        <begin position="228"/>
        <end position="252"/>
    </location>
</feature>
<protein>
    <recommendedName>
        <fullName evidence="10">Elongation of fatty acids protein</fullName>
        <ecNumber evidence="10">2.3.1.-</ecNumber>
    </recommendedName>
</protein>
<comment type="similarity">
    <text evidence="10">Belongs to the ELO family.</text>
</comment>
<dbReference type="GO" id="GO:0019367">
    <property type="term" value="P:fatty acid elongation, saturated fatty acid"/>
    <property type="evidence" value="ECO:0007669"/>
    <property type="project" value="TreeGrafter"/>
</dbReference>
<dbReference type="PANTHER" id="PTHR11157:SF17">
    <property type="entry name" value="ELONGATION OF VERY LONG CHAIN FATTY ACIDS PROTEIN 6"/>
    <property type="match status" value="1"/>
</dbReference>
<keyword evidence="9 10" id="KW-0275">Fatty acid biosynthesis</keyword>
<evidence type="ECO:0000313" key="13">
    <source>
        <dbReference type="Proteomes" id="UP001429100"/>
    </source>
</evidence>
<dbReference type="GO" id="GO:0030148">
    <property type="term" value="P:sphingolipid biosynthetic process"/>
    <property type="evidence" value="ECO:0007669"/>
    <property type="project" value="TreeGrafter"/>
</dbReference>
<dbReference type="PROSITE" id="PS01188">
    <property type="entry name" value="ELO"/>
    <property type="match status" value="1"/>
</dbReference>
<evidence type="ECO:0000256" key="6">
    <source>
        <dbReference type="ARBA" id="ARBA00022989"/>
    </source>
</evidence>
<reference evidence="12 13" key="1">
    <citation type="submission" date="2014-11" db="EMBL/GenBank/DDBJ databases">
        <title>Comparative genomic analysis of Cryptosporidium hominis reveals occurrence of genetic recombination in virulent subtypes.</title>
        <authorList>
            <person name="Guo Y."/>
            <person name="Tang K."/>
            <person name="Frace M."/>
            <person name="Li N."/>
            <person name="Roellig D.M."/>
            <person name="Sammons S."/>
            <person name="Knipe K."/>
            <person name="Rowe L."/>
            <person name="Feng Y."/>
            <person name="Xiao L."/>
        </authorList>
    </citation>
    <scope>NUCLEOTIDE SEQUENCE [LARGE SCALE GENOMIC DNA]</scope>
    <source>
        <strain evidence="12">30976</strain>
    </source>
</reference>
<evidence type="ECO:0000313" key="11">
    <source>
        <dbReference type="EMBL" id="CUV08014.1"/>
    </source>
</evidence>
<evidence type="ECO:0000256" key="9">
    <source>
        <dbReference type="ARBA" id="ARBA00023160"/>
    </source>
</evidence>
<comment type="catalytic activity">
    <reaction evidence="10">
        <text>an acyl-CoA + malonyl-CoA + H(+) = a 3-oxoacyl-CoA + CO2 + CoA</text>
        <dbReference type="Rhea" id="RHEA:50252"/>
        <dbReference type="ChEBI" id="CHEBI:15378"/>
        <dbReference type="ChEBI" id="CHEBI:16526"/>
        <dbReference type="ChEBI" id="CHEBI:57287"/>
        <dbReference type="ChEBI" id="CHEBI:57384"/>
        <dbReference type="ChEBI" id="CHEBI:58342"/>
        <dbReference type="ChEBI" id="CHEBI:90726"/>
    </reaction>
    <physiologicalReaction direction="left-to-right" evidence="10">
        <dbReference type="Rhea" id="RHEA:50253"/>
    </physiologicalReaction>
</comment>
<dbReference type="EMBL" id="JTAI01000002">
    <property type="protein sequence ID" value="PPS98134.1"/>
    <property type="molecule type" value="Genomic_DNA"/>
</dbReference>
<dbReference type="GO" id="GO:0042761">
    <property type="term" value="P:very long-chain fatty acid biosynthetic process"/>
    <property type="evidence" value="ECO:0007669"/>
    <property type="project" value="TreeGrafter"/>
</dbReference>
<dbReference type="GO" id="GO:0005789">
    <property type="term" value="C:endoplasmic reticulum membrane"/>
    <property type="evidence" value="ECO:0007669"/>
    <property type="project" value="TreeGrafter"/>
</dbReference>
<gene>
    <name evidence="11" type="ORF">CHUDEA8_4630</name>
    <name evidence="12" type="ORF">GY17_00000909</name>
</gene>
<feature type="transmembrane region" description="Helical" evidence="10">
    <location>
        <begin position="172"/>
        <end position="189"/>
    </location>
</feature>
<dbReference type="AlphaFoldDB" id="A0A0S4TKX5"/>
<evidence type="ECO:0000313" key="12">
    <source>
        <dbReference type="EMBL" id="PPS98134.1"/>
    </source>
</evidence>
<keyword evidence="4 10" id="KW-0812">Transmembrane</keyword>
<keyword evidence="6 10" id="KW-1133">Transmembrane helix</keyword>
<dbReference type="VEuPathDB" id="CryptoDB:Chro.80534"/>
<evidence type="ECO:0000256" key="10">
    <source>
        <dbReference type="RuleBase" id="RU361115"/>
    </source>
</evidence>
<feature type="transmembrane region" description="Helical" evidence="10">
    <location>
        <begin position="61"/>
        <end position="78"/>
    </location>
</feature>
<feature type="transmembrane region" description="Helical" evidence="10">
    <location>
        <begin position="195"/>
        <end position="216"/>
    </location>
</feature>
<organism evidence="11">
    <name type="scientific">Cryptosporidium hominis</name>
    <dbReference type="NCBI Taxonomy" id="237895"/>
    <lineage>
        <taxon>Eukaryota</taxon>
        <taxon>Sar</taxon>
        <taxon>Alveolata</taxon>
        <taxon>Apicomplexa</taxon>
        <taxon>Conoidasida</taxon>
        <taxon>Coccidia</taxon>
        <taxon>Eucoccidiorida</taxon>
        <taxon>Eimeriorina</taxon>
        <taxon>Cryptosporidiidae</taxon>
        <taxon>Cryptosporidium</taxon>
    </lineage>
</organism>
<keyword evidence="13" id="KW-1185">Reference proteome</keyword>
<feature type="transmembrane region" description="Helical" evidence="10">
    <location>
        <begin position="142"/>
        <end position="165"/>
    </location>
</feature>
<keyword evidence="7 10" id="KW-0443">Lipid metabolism</keyword>
<dbReference type="OrthoDB" id="434092at2759"/>
<dbReference type="InterPro" id="IPR002076">
    <property type="entry name" value="ELO_fam"/>
</dbReference>
<sequence length="323" mass="38272">MIIKNNNNGYFIDNVNEIWEIPINSDHMDILKEIPWFKYLTLPIERNWNGMKLFLWTNDNYYLAHTICIIYAFFIYFGPKIMEKRKPFKLEKPLKYWNLFLALFSFIGTLRLMPYVLTNLIKYGFVSSICSPPIAPLTKGPAGLWLSLFIYSKYIELIDTFFIIARKKSLSFLHWFHHLTVLLYTWDAYVCCQTIGVFFCAINYFVHSIMYFYYYLSSCGKRPKWGMIITILQIVQMIIGTILTTSGMYYSYKHPFANVFPVEYLSQPLKVGCHFIRTNGVFACLMYISYFALFFDFFIKRYITKGTPLAEWVTANKKPTKHE</sequence>
<evidence type="ECO:0000256" key="2">
    <source>
        <dbReference type="ARBA" id="ARBA00022516"/>
    </source>
</evidence>
<keyword evidence="3 10" id="KW-0808">Transferase</keyword>
<feature type="transmembrane region" description="Helical" evidence="10">
    <location>
        <begin position="99"/>
        <end position="117"/>
    </location>
</feature>
<dbReference type="GO" id="GO:0034626">
    <property type="term" value="P:fatty acid elongation, polyunsaturated fatty acid"/>
    <property type="evidence" value="ECO:0007669"/>
    <property type="project" value="TreeGrafter"/>
</dbReference>
<keyword evidence="2 10" id="KW-0444">Lipid biosynthesis</keyword>
<dbReference type="GO" id="GO:0009922">
    <property type="term" value="F:fatty acid elongase activity"/>
    <property type="evidence" value="ECO:0007669"/>
    <property type="project" value="InterPro"/>
</dbReference>
<reference evidence="11" key="2">
    <citation type="submission" date="2015-08" db="EMBL/GenBank/DDBJ databases">
        <authorList>
            <person name="Babu N.S."/>
            <person name="Beckwith C.J."/>
            <person name="Beseler K.G."/>
            <person name="Brison A."/>
            <person name="Carone J.V."/>
            <person name="Caskin T.P."/>
            <person name="Diamond M."/>
            <person name="Durham M.E."/>
            <person name="Foxe J.M."/>
            <person name="Go M."/>
            <person name="Henderson B.A."/>
            <person name="Jones I.B."/>
            <person name="McGettigan J.A."/>
            <person name="Micheletti S.J."/>
            <person name="Nasrallah M.E."/>
            <person name="Ortiz D."/>
            <person name="Piller C.R."/>
            <person name="Privatt S.R."/>
            <person name="Schneider S.L."/>
            <person name="Sharp S."/>
            <person name="Smith T.C."/>
            <person name="Stanton J.D."/>
            <person name="Ullery H.E."/>
            <person name="Wilson R.J."/>
            <person name="Serrano M.G."/>
            <person name="Buck G."/>
            <person name="Lee V."/>
            <person name="Wang Y."/>
            <person name="Carvalho R."/>
            <person name="Voegtly L."/>
            <person name="Shi R."/>
            <person name="Duckworth R."/>
            <person name="Johnson A."/>
            <person name="Loviza R."/>
            <person name="Walstead R."/>
            <person name="Shah Z."/>
            <person name="Kiflezghi M."/>
            <person name="Wade K."/>
            <person name="Ball S.L."/>
            <person name="Bradley K.W."/>
            <person name="Asai D.J."/>
            <person name="Bowman C.A."/>
            <person name="Russell D.A."/>
            <person name="Pope W.H."/>
            <person name="Jacobs-Sera D."/>
            <person name="Hendrix R.W."/>
            <person name="Hatfull G.F."/>
        </authorList>
    </citation>
    <scope>NUCLEOTIDE SEQUENCE [LARGE SCALE GENOMIC DNA]</scope>
</reference>
<dbReference type="PANTHER" id="PTHR11157">
    <property type="entry name" value="FATTY ACID ACYL TRANSFERASE-RELATED"/>
    <property type="match status" value="1"/>
</dbReference>
<dbReference type="GO" id="GO:0034625">
    <property type="term" value="P:fatty acid elongation, monounsaturated fatty acid"/>
    <property type="evidence" value="ECO:0007669"/>
    <property type="project" value="TreeGrafter"/>
</dbReference>